<comment type="caution">
    <text evidence="2">The sequence shown here is derived from an EMBL/GenBank/DDBJ whole genome shotgun (WGS) entry which is preliminary data.</text>
</comment>
<accession>A0A9P1DIT5</accession>
<protein>
    <submittedName>
        <fullName evidence="3">RING-type domain-containing protein</fullName>
    </submittedName>
</protein>
<evidence type="ECO:0000313" key="4">
    <source>
        <dbReference type="Proteomes" id="UP001152797"/>
    </source>
</evidence>
<evidence type="ECO:0000313" key="3">
    <source>
        <dbReference type="EMBL" id="CAL4797752.1"/>
    </source>
</evidence>
<gene>
    <name evidence="2" type="ORF">C1SCF055_LOCUS35710</name>
</gene>
<dbReference type="AlphaFoldDB" id="A0A9P1DIT5"/>
<evidence type="ECO:0000313" key="2">
    <source>
        <dbReference type="EMBL" id="CAI4010440.1"/>
    </source>
</evidence>
<dbReference type="EMBL" id="CAMXCT010004808">
    <property type="protein sequence ID" value="CAI4010440.1"/>
    <property type="molecule type" value="Genomic_DNA"/>
</dbReference>
<feature type="transmembrane region" description="Helical" evidence="1">
    <location>
        <begin position="122"/>
        <end position="142"/>
    </location>
</feature>
<keyword evidence="1" id="KW-0472">Membrane</keyword>
<keyword evidence="1" id="KW-1133">Transmembrane helix</keyword>
<name>A0A9P1DIT5_9DINO</name>
<dbReference type="EMBL" id="CAMXCT030004808">
    <property type="protein sequence ID" value="CAL4797752.1"/>
    <property type="molecule type" value="Genomic_DNA"/>
</dbReference>
<reference evidence="3 4" key="2">
    <citation type="submission" date="2024-05" db="EMBL/GenBank/DDBJ databases">
        <authorList>
            <person name="Chen Y."/>
            <person name="Shah S."/>
            <person name="Dougan E. K."/>
            <person name="Thang M."/>
            <person name="Chan C."/>
        </authorList>
    </citation>
    <scope>NUCLEOTIDE SEQUENCE [LARGE SCALE GENOMIC DNA]</scope>
</reference>
<proteinExistence type="predicted"/>
<keyword evidence="4" id="KW-1185">Reference proteome</keyword>
<dbReference type="Proteomes" id="UP001152797">
    <property type="component" value="Unassembled WGS sequence"/>
</dbReference>
<sequence>MVEVPGGGANWAIFRTPDVRQEVTKVNLPCGRWCITVCAEDAEVARKLRPDQGVLSCAGETTMESHAASREVSCDCCSFAAGDGVLLTCPGSHRICRNCLFGRTGSWKHICYIHWYTVDGNVFFLVFFFLLFLAQWSCLEFLHRKDINFVRR</sequence>
<evidence type="ECO:0000256" key="1">
    <source>
        <dbReference type="SAM" id="Phobius"/>
    </source>
</evidence>
<reference evidence="2" key="1">
    <citation type="submission" date="2022-10" db="EMBL/GenBank/DDBJ databases">
        <authorList>
            <person name="Chen Y."/>
            <person name="Dougan E. K."/>
            <person name="Chan C."/>
            <person name="Rhodes N."/>
            <person name="Thang M."/>
        </authorList>
    </citation>
    <scope>NUCLEOTIDE SEQUENCE</scope>
</reference>
<keyword evidence="1" id="KW-0812">Transmembrane</keyword>
<organism evidence="2">
    <name type="scientific">Cladocopium goreaui</name>
    <dbReference type="NCBI Taxonomy" id="2562237"/>
    <lineage>
        <taxon>Eukaryota</taxon>
        <taxon>Sar</taxon>
        <taxon>Alveolata</taxon>
        <taxon>Dinophyceae</taxon>
        <taxon>Suessiales</taxon>
        <taxon>Symbiodiniaceae</taxon>
        <taxon>Cladocopium</taxon>
    </lineage>
</organism>
<dbReference type="EMBL" id="CAMXCT020004808">
    <property type="protein sequence ID" value="CAL1163815.1"/>
    <property type="molecule type" value="Genomic_DNA"/>
</dbReference>